<dbReference type="EMBL" id="CABVIC010000001">
    <property type="protein sequence ID" value="VVO59095.1"/>
    <property type="molecule type" value="Genomic_DNA"/>
</dbReference>
<evidence type="ECO:0000313" key="2">
    <source>
        <dbReference type="EMBL" id="VVO59095.1"/>
    </source>
</evidence>
<dbReference type="AlphaFoldDB" id="A0A5E7H560"/>
<sequence length="321" mass="36005" precursor="true">MKPLIAALLFFTLIPGLSFGALTQEQSQAKRKGIELYNQNQWFKLEPYLKISAEAGDTESQYFLAETLRHQKMFMTKEAQHWYEEAAAKGHVYAMLRLSENRELCTLTEECKQDEKYWINTARKITKECADSGQKKCLLMMYNATAEIDWLKKSAEAGDPLAQNLLAHRFEEGEGWFLLPSQRQQAVMKWAKASSDAGYPPAMLEWALELAKEGSAEAAKDALISSAETGYVDAVFEYAAALSSEDHSKKYQIVLDKAKSYALFSLLSELGDSSPGDLAQKQTSILASSMSSDEIKNAKKIAQDWKSSHPPLSYFAPEFGF</sequence>
<feature type="signal peptide" evidence="1">
    <location>
        <begin position="1"/>
        <end position="20"/>
    </location>
</feature>
<dbReference type="Gene3D" id="1.25.40.10">
    <property type="entry name" value="Tetratricopeptide repeat domain"/>
    <property type="match status" value="2"/>
</dbReference>
<dbReference type="Proteomes" id="UP000326067">
    <property type="component" value="Unassembled WGS sequence"/>
</dbReference>
<proteinExistence type="predicted"/>
<dbReference type="InterPro" id="IPR050767">
    <property type="entry name" value="Sel1_AlgK"/>
</dbReference>
<accession>A0A5E7H560</accession>
<evidence type="ECO:0008006" key="4">
    <source>
        <dbReference type="Google" id="ProtNLM"/>
    </source>
</evidence>
<dbReference type="RefSeq" id="WP_150635155.1">
    <property type="nucleotide sequence ID" value="NZ_CABVIC010000001.1"/>
</dbReference>
<evidence type="ECO:0000313" key="3">
    <source>
        <dbReference type="Proteomes" id="UP000326067"/>
    </source>
</evidence>
<protein>
    <recommendedName>
        <fullName evidence="4">Sel1 repeat family protein</fullName>
    </recommendedName>
</protein>
<keyword evidence="1" id="KW-0732">Signal</keyword>
<organism evidence="2 3">
    <name type="scientific">Pseudomonas fluorescens</name>
    <dbReference type="NCBI Taxonomy" id="294"/>
    <lineage>
        <taxon>Bacteria</taxon>
        <taxon>Pseudomonadati</taxon>
        <taxon>Pseudomonadota</taxon>
        <taxon>Gammaproteobacteria</taxon>
        <taxon>Pseudomonadales</taxon>
        <taxon>Pseudomonadaceae</taxon>
        <taxon>Pseudomonas</taxon>
    </lineage>
</organism>
<name>A0A5E7H560_PSEFL</name>
<reference evidence="2 3" key="1">
    <citation type="submission" date="2019-09" db="EMBL/GenBank/DDBJ databases">
        <authorList>
            <person name="Chandra G."/>
            <person name="Truman W A."/>
        </authorList>
    </citation>
    <scope>NUCLEOTIDE SEQUENCE [LARGE SCALE GENOMIC DNA]</scope>
    <source>
        <strain evidence="2">PS847</strain>
    </source>
</reference>
<dbReference type="PANTHER" id="PTHR11102">
    <property type="entry name" value="SEL-1-LIKE PROTEIN"/>
    <property type="match status" value="1"/>
</dbReference>
<dbReference type="InterPro" id="IPR011990">
    <property type="entry name" value="TPR-like_helical_dom_sf"/>
</dbReference>
<evidence type="ECO:0000256" key="1">
    <source>
        <dbReference type="SAM" id="SignalP"/>
    </source>
</evidence>
<feature type="chain" id="PRO_5022973610" description="Sel1 repeat family protein" evidence="1">
    <location>
        <begin position="21"/>
        <end position="321"/>
    </location>
</feature>
<dbReference type="PANTHER" id="PTHR11102:SF160">
    <property type="entry name" value="ERAD-ASSOCIATED E3 UBIQUITIN-PROTEIN LIGASE COMPONENT HRD3"/>
    <property type="match status" value="1"/>
</dbReference>
<dbReference type="SUPFAM" id="SSF81901">
    <property type="entry name" value="HCP-like"/>
    <property type="match status" value="2"/>
</dbReference>
<gene>
    <name evidence="2" type="ORF">PS847_00696</name>
</gene>